<feature type="domain" description="MADF" evidence="3">
    <location>
        <begin position="13"/>
        <end position="100"/>
    </location>
</feature>
<organism evidence="5 6">
    <name type="scientific">Aphis glycines</name>
    <name type="common">Soybean aphid</name>
    <dbReference type="NCBI Taxonomy" id="307491"/>
    <lineage>
        <taxon>Eukaryota</taxon>
        <taxon>Metazoa</taxon>
        <taxon>Ecdysozoa</taxon>
        <taxon>Arthropoda</taxon>
        <taxon>Hexapoda</taxon>
        <taxon>Insecta</taxon>
        <taxon>Pterygota</taxon>
        <taxon>Neoptera</taxon>
        <taxon>Paraneoptera</taxon>
        <taxon>Hemiptera</taxon>
        <taxon>Sternorrhyncha</taxon>
        <taxon>Aphidomorpha</taxon>
        <taxon>Aphidoidea</taxon>
        <taxon>Aphididae</taxon>
        <taxon>Aphidini</taxon>
        <taxon>Aphis</taxon>
        <taxon>Aphis</taxon>
    </lineage>
</organism>
<comment type="subcellular location">
    <subcellularLocation>
        <location evidence="1">Nucleus</location>
    </subcellularLocation>
</comment>
<evidence type="ECO:0000259" key="4">
    <source>
        <dbReference type="PROSITE" id="PS51031"/>
    </source>
</evidence>
<dbReference type="PROSITE" id="PS51031">
    <property type="entry name" value="BESS"/>
    <property type="match status" value="1"/>
</dbReference>
<name>A0A6G0T4H1_APHGL</name>
<gene>
    <name evidence="5" type="ORF">AGLY_014508</name>
</gene>
<evidence type="ECO:0000259" key="2">
    <source>
        <dbReference type="PROSITE" id="PS50090"/>
    </source>
</evidence>
<evidence type="ECO:0008006" key="7">
    <source>
        <dbReference type="Google" id="ProtNLM"/>
    </source>
</evidence>
<dbReference type="EMBL" id="VYZN01000064">
    <property type="protein sequence ID" value="KAE9525094.1"/>
    <property type="molecule type" value="Genomic_DNA"/>
</dbReference>
<keyword evidence="6" id="KW-1185">Reference proteome</keyword>
<feature type="domain" description="BESS" evidence="4">
    <location>
        <begin position="177"/>
        <end position="216"/>
    </location>
</feature>
<evidence type="ECO:0000313" key="5">
    <source>
        <dbReference type="EMBL" id="KAE9525094.1"/>
    </source>
</evidence>
<dbReference type="PROSITE" id="PS51029">
    <property type="entry name" value="MADF"/>
    <property type="match status" value="1"/>
</dbReference>
<dbReference type="OrthoDB" id="6600747at2759"/>
<dbReference type="PANTHER" id="PTHR12243:SF67">
    <property type="entry name" value="COREPRESSOR OF PANGOLIN, ISOFORM A-RELATED"/>
    <property type="match status" value="1"/>
</dbReference>
<evidence type="ECO:0000256" key="1">
    <source>
        <dbReference type="PROSITE-ProRule" id="PRU00371"/>
    </source>
</evidence>
<dbReference type="SMART" id="SM00595">
    <property type="entry name" value="MADF"/>
    <property type="match status" value="1"/>
</dbReference>
<evidence type="ECO:0000313" key="6">
    <source>
        <dbReference type="Proteomes" id="UP000475862"/>
    </source>
</evidence>
<proteinExistence type="predicted"/>
<dbReference type="PANTHER" id="PTHR12243">
    <property type="entry name" value="MADF DOMAIN TRANSCRIPTION FACTOR"/>
    <property type="match status" value="1"/>
</dbReference>
<keyword evidence="1" id="KW-0539">Nucleus</keyword>
<dbReference type="PROSITE" id="PS50090">
    <property type="entry name" value="MYB_LIKE"/>
    <property type="match status" value="1"/>
</dbReference>
<dbReference type="SMART" id="SM00717">
    <property type="entry name" value="SANT"/>
    <property type="match status" value="1"/>
</dbReference>
<comment type="caution">
    <text evidence="5">The sequence shown here is derived from an EMBL/GenBank/DDBJ whole genome shotgun (WGS) entry which is preliminary data.</text>
</comment>
<evidence type="ECO:0000259" key="3">
    <source>
        <dbReference type="PROSITE" id="PS51029"/>
    </source>
</evidence>
<dbReference type="GO" id="GO:0006357">
    <property type="term" value="P:regulation of transcription by RNA polymerase II"/>
    <property type="evidence" value="ECO:0007669"/>
    <property type="project" value="TreeGrafter"/>
</dbReference>
<dbReference type="InterPro" id="IPR001005">
    <property type="entry name" value="SANT/Myb"/>
</dbReference>
<accession>A0A6G0T4H1</accession>
<dbReference type="GO" id="GO:0005634">
    <property type="term" value="C:nucleus"/>
    <property type="evidence" value="ECO:0007669"/>
    <property type="project" value="UniProtKB-SubCell"/>
</dbReference>
<dbReference type="GO" id="GO:0003677">
    <property type="term" value="F:DNA binding"/>
    <property type="evidence" value="ECO:0007669"/>
    <property type="project" value="InterPro"/>
</dbReference>
<dbReference type="Proteomes" id="UP000475862">
    <property type="component" value="Unassembled WGS sequence"/>
</dbReference>
<feature type="domain" description="Myb-like" evidence="2">
    <location>
        <begin position="1"/>
        <end position="64"/>
    </location>
</feature>
<dbReference type="InterPro" id="IPR039353">
    <property type="entry name" value="TF_Adf1"/>
</dbReference>
<dbReference type="GO" id="GO:0005667">
    <property type="term" value="C:transcription regulator complex"/>
    <property type="evidence" value="ECO:0007669"/>
    <property type="project" value="TreeGrafter"/>
</dbReference>
<dbReference type="InterPro" id="IPR004210">
    <property type="entry name" value="BESS_motif"/>
</dbReference>
<sequence length="226" mass="26047">MSKLVFSPSDDEMLVKEVQKYPMLYNMEHADYNNCLLKDVIWKEISTKINKSVDDTKNRWKNIRDSYTRNKSKPGTGSAASTKTKLSLTLRVSLLDNFEYKRDSTSNVPMDDNIDFLTDEEIDDTLYEAANNFPLAEMSSKKRGLSGTRKDADLIMNKSEEPNKRIKQTLEKEEDDLDDVDLFFKSIAAIVKTFSAKGQLLMKIKMLFLMAELLEKHDINKQPKQP</sequence>
<reference evidence="5 6" key="1">
    <citation type="submission" date="2019-08" db="EMBL/GenBank/DDBJ databases">
        <title>The genome of the soybean aphid Biotype 1, its phylome, world population structure and adaptation to the North American continent.</title>
        <authorList>
            <person name="Giordano R."/>
            <person name="Donthu R.K."/>
            <person name="Hernandez A.G."/>
            <person name="Wright C.L."/>
            <person name="Zimin A.V."/>
        </authorList>
    </citation>
    <scope>NUCLEOTIDE SEQUENCE [LARGE SCALE GENOMIC DNA]</scope>
    <source>
        <tissue evidence="5">Whole aphids</tissue>
    </source>
</reference>
<dbReference type="AlphaFoldDB" id="A0A6G0T4H1"/>
<dbReference type="Pfam" id="PF10545">
    <property type="entry name" value="MADF_DNA_bdg"/>
    <property type="match status" value="1"/>
</dbReference>
<protein>
    <recommendedName>
        <fullName evidence="7">MADF domain-containing protein</fullName>
    </recommendedName>
</protein>
<dbReference type="InterPro" id="IPR006578">
    <property type="entry name" value="MADF-dom"/>
</dbReference>